<dbReference type="EMBL" id="CSBK01005148">
    <property type="protein sequence ID" value="CPC41977.1"/>
    <property type="molecule type" value="Genomic_DNA"/>
</dbReference>
<reference evidence="2" key="1">
    <citation type="submission" date="2015-03" db="EMBL/GenBank/DDBJ databases">
        <authorList>
            <person name="Murphy D."/>
        </authorList>
    </citation>
    <scope>NUCLEOTIDE SEQUENCE [LARGE SCALE GENOMIC DNA]</scope>
    <source>
        <strain evidence="2">K00500041</strain>
    </source>
</reference>
<protein>
    <submittedName>
        <fullName evidence="2">Uncharacterized protein</fullName>
    </submittedName>
</protein>
<evidence type="ECO:0000313" key="3">
    <source>
        <dbReference type="EMBL" id="COX90889.1"/>
    </source>
</evidence>
<evidence type="ECO:0000313" key="7">
    <source>
        <dbReference type="Proteomes" id="UP000044938"/>
    </source>
</evidence>
<evidence type="ECO:0000313" key="2">
    <source>
        <dbReference type="EMBL" id="COV28157.1"/>
    </source>
</evidence>
<accession>A0A0U0T076</accession>
<evidence type="ECO:0000313" key="6">
    <source>
        <dbReference type="Proteomes" id="UP000039021"/>
    </source>
</evidence>
<dbReference type="EMBL" id="CFOE01000428">
    <property type="protein sequence ID" value="CFE41328.1"/>
    <property type="molecule type" value="Genomic_DNA"/>
</dbReference>
<evidence type="ECO:0000313" key="1">
    <source>
        <dbReference type="EMBL" id="CFE41328.1"/>
    </source>
</evidence>
<reference evidence="5 6" key="3">
    <citation type="submission" date="2015-03" db="EMBL/GenBank/DDBJ databases">
        <authorList>
            <consortium name="Pathogen Informatics"/>
        </authorList>
    </citation>
    <scope>NUCLEOTIDE SEQUENCE [LARGE SCALE GENOMIC DNA]</scope>
    <source>
        <strain evidence="1 8">G09901357</strain>
        <strain evidence="5">K00500041</strain>
        <strain evidence="3 7">M09401471</strain>
        <strain evidence="6">N09902308</strain>
    </source>
</reference>
<evidence type="ECO:0000313" key="8">
    <source>
        <dbReference type="Proteomes" id="UP000048289"/>
    </source>
</evidence>
<name>A0A0U0T076_MYCTX</name>
<dbReference type="Proteomes" id="UP000048289">
    <property type="component" value="Unassembled WGS sequence"/>
</dbReference>
<proteinExistence type="predicted"/>
<dbReference type="AlphaFoldDB" id="A0A0U0T076"/>
<dbReference type="EMBL" id="CSAE01000077">
    <property type="protein sequence ID" value="COV28157.1"/>
    <property type="molecule type" value="Genomic_DNA"/>
</dbReference>
<dbReference type="Proteomes" id="UP000044938">
    <property type="component" value="Unassembled WGS sequence"/>
</dbReference>
<reference evidence="4" key="2">
    <citation type="submission" date="2015-03" db="EMBL/GenBank/DDBJ databases">
        <authorList>
            <consortium name="Pathogen Informatics"/>
            <person name="Murphy D."/>
        </authorList>
    </citation>
    <scope>NUCLEOTIDE SEQUENCE</scope>
    <source>
        <strain evidence="4">N09902308</strain>
    </source>
</reference>
<dbReference type="EMBL" id="CSAJ01001359">
    <property type="protein sequence ID" value="COX90889.1"/>
    <property type="molecule type" value="Genomic_DNA"/>
</dbReference>
<organism evidence="2 5">
    <name type="scientific">Mycobacterium tuberculosis</name>
    <dbReference type="NCBI Taxonomy" id="1773"/>
    <lineage>
        <taxon>Bacteria</taxon>
        <taxon>Bacillati</taxon>
        <taxon>Actinomycetota</taxon>
        <taxon>Actinomycetes</taxon>
        <taxon>Mycobacteriales</taxon>
        <taxon>Mycobacteriaceae</taxon>
        <taxon>Mycobacterium</taxon>
        <taxon>Mycobacterium tuberculosis complex</taxon>
    </lineage>
</organism>
<dbReference type="Proteomes" id="UP000039021">
    <property type="component" value="Unassembled WGS sequence"/>
</dbReference>
<dbReference type="Proteomes" id="UP000038802">
    <property type="component" value="Unassembled WGS sequence"/>
</dbReference>
<sequence>MSRSYSTKASGIGDTPAVLGTLKMLIKAELPSLAA</sequence>
<evidence type="ECO:0000313" key="4">
    <source>
        <dbReference type="EMBL" id="CPC41977.1"/>
    </source>
</evidence>
<gene>
    <name evidence="1" type="ORF">ERS007681_02882</name>
    <name evidence="2" type="ORF">ERS007703_01025</name>
    <name evidence="3" type="ORF">ERS007720_04996</name>
    <name evidence="4" type="ORF">ERS007739_05695</name>
</gene>
<evidence type="ECO:0000313" key="5">
    <source>
        <dbReference type="Proteomes" id="UP000038802"/>
    </source>
</evidence>